<dbReference type="Gene3D" id="3.40.390.10">
    <property type="entry name" value="Collagenase (Catalytic Domain)"/>
    <property type="match status" value="1"/>
</dbReference>
<reference evidence="10" key="1">
    <citation type="journal article" date="2019" name="Int. J. Syst. Evol. Microbiol.">
        <title>The Global Catalogue of Microorganisms (GCM) 10K type strain sequencing project: providing services to taxonomists for standard genome sequencing and annotation.</title>
        <authorList>
            <consortium name="The Broad Institute Genomics Platform"/>
            <consortium name="The Broad Institute Genome Sequencing Center for Infectious Disease"/>
            <person name="Wu L."/>
            <person name="Ma J."/>
        </authorList>
    </citation>
    <scope>NUCLEOTIDE SEQUENCE [LARGE SCALE GENOMIC DNA]</scope>
    <source>
        <strain evidence="10">CCUG 56029</strain>
    </source>
</reference>
<comment type="cofactor">
    <cofactor evidence="7">
        <name>Zn(2+)</name>
        <dbReference type="ChEBI" id="CHEBI:29105"/>
    </cofactor>
    <text evidence="7">Binds 1 zinc ion.</text>
</comment>
<accession>A0ABW4RAL7</accession>
<sequence length="686" mass="75686">MADSSDKTTAINPQLTDWTGPLGLPRFDLIRDADFAPAFDATLAEAERAVEMIAANPEPASFDNTIAALELAEEPLNKVAAVFYTLASADANPDRQALERDLAPRMAAHNTRIVMDPRLFARIQAVSDAPDALNPEQARVTELYLRDFRRAGAALTGPKRDRMAAIRERLAVLSNQFSQNVLADERDYVLPLTEADLDGLPQSLRDMMAAAARERGIKGYALTLGRSLIVPFLEYSARRDLREIAWRAWTGRGDGTGAGGDATDNRRIAAEILQLRHERAQLLGYADFAAFKLEPEMAGSADRVRDLLMQVWGPARARAEADAARLTEMLHADGVNGVLEPWDWRFYARQRRGAEHAIDPEEVKPYLTLDAMLGAVFDVAGRLYGLSFVPVAAPLWRPEVRAWDVLRGDRHMATFVGDYFARPSKRSGAWCSSLQVQRLMAPDQRAIVTNICNFTPPSQPGAPAFLSWDDARTLFHEFGHATHHILSNVTYPSISGTSVARDFVELPSQLYEHWLSVPEILAKHARHAQTGEPMPDALRERLLAAANADAGFSTVEYLASALVDLDFHDGPPPADPMARQAEVLAELDLPHAIPMRHATPHFAHVFSGDGYSSGYYSYMWSELMDADAFAAFEEAGDPFDPPTARRLEETILSQGGSEPADQLWTRFRGRMPGVEPLLKGRGLTAG</sequence>
<keyword evidence="4 7" id="KW-0378">Hydrolase</keyword>
<dbReference type="EMBL" id="JBHUEN010000043">
    <property type="protein sequence ID" value="MFD1882944.1"/>
    <property type="molecule type" value="Genomic_DNA"/>
</dbReference>
<dbReference type="Gene3D" id="1.10.1370.40">
    <property type="match status" value="1"/>
</dbReference>
<evidence type="ECO:0000256" key="6">
    <source>
        <dbReference type="ARBA" id="ARBA00023049"/>
    </source>
</evidence>
<evidence type="ECO:0000256" key="7">
    <source>
        <dbReference type="RuleBase" id="RU003435"/>
    </source>
</evidence>
<comment type="caution">
    <text evidence="9">The sequence shown here is derived from an EMBL/GenBank/DDBJ whole genome shotgun (WGS) entry which is preliminary data.</text>
</comment>
<dbReference type="InterPro" id="IPR024077">
    <property type="entry name" value="Neurolysin/TOP_dom2"/>
</dbReference>
<keyword evidence="3 7" id="KW-0479">Metal-binding</keyword>
<keyword evidence="6 7" id="KW-0482">Metalloprotease</keyword>
<evidence type="ECO:0000313" key="9">
    <source>
        <dbReference type="EMBL" id="MFD1882944.1"/>
    </source>
</evidence>
<keyword evidence="10" id="KW-1185">Reference proteome</keyword>
<dbReference type="InterPro" id="IPR001567">
    <property type="entry name" value="Pept_M3A_M3B_dom"/>
</dbReference>
<name>A0ABW4RAL7_9RHOB</name>
<dbReference type="RefSeq" id="WP_379143885.1">
    <property type="nucleotide sequence ID" value="NZ_JBHUEN010000043.1"/>
</dbReference>
<dbReference type="InterPro" id="IPR024079">
    <property type="entry name" value="MetalloPept_cat_dom_sf"/>
</dbReference>
<dbReference type="Pfam" id="PF01432">
    <property type="entry name" value="Peptidase_M3"/>
    <property type="match status" value="1"/>
</dbReference>
<evidence type="ECO:0000256" key="5">
    <source>
        <dbReference type="ARBA" id="ARBA00022833"/>
    </source>
</evidence>
<protein>
    <submittedName>
        <fullName evidence="9">M3 family metallopeptidase</fullName>
    </submittedName>
</protein>
<evidence type="ECO:0000313" key="10">
    <source>
        <dbReference type="Proteomes" id="UP001597213"/>
    </source>
</evidence>
<feature type="domain" description="Peptidase M3A/M3B catalytic" evidence="8">
    <location>
        <begin position="233"/>
        <end position="682"/>
    </location>
</feature>
<keyword evidence="2 7" id="KW-0645">Protease</keyword>
<dbReference type="Gene3D" id="1.10.1370.10">
    <property type="entry name" value="Neurolysin, domain 3"/>
    <property type="match status" value="1"/>
</dbReference>
<dbReference type="Proteomes" id="UP001597213">
    <property type="component" value="Unassembled WGS sequence"/>
</dbReference>
<proteinExistence type="inferred from homology"/>
<dbReference type="CDD" id="cd06456">
    <property type="entry name" value="M3A_DCP"/>
    <property type="match status" value="1"/>
</dbReference>
<keyword evidence="5 7" id="KW-0862">Zinc</keyword>
<dbReference type="PANTHER" id="PTHR43660:SF1">
    <property type="entry name" value="DIPEPTIDYL CARBOXYPEPTIDASE"/>
    <property type="match status" value="1"/>
</dbReference>
<dbReference type="PANTHER" id="PTHR43660">
    <property type="entry name" value="DIPEPTIDYL CARBOXYPEPTIDASE"/>
    <property type="match status" value="1"/>
</dbReference>
<gene>
    <name evidence="9" type="ORF">ACFSCT_14575</name>
</gene>
<dbReference type="InterPro" id="IPR034005">
    <property type="entry name" value="M3A_DCP"/>
</dbReference>
<dbReference type="SUPFAM" id="SSF55486">
    <property type="entry name" value="Metalloproteases ('zincins'), catalytic domain"/>
    <property type="match status" value="1"/>
</dbReference>
<evidence type="ECO:0000259" key="8">
    <source>
        <dbReference type="Pfam" id="PF01432"/>
    </source>
</evidence>
<evidence type="ECO:0000256" key="3">
    <source>
        <dbReference type="ARBA" id="ARBA00022723"/>
    </source>
</evidence>
<comment type="similarity">
    <text evidence="1 7">Belongs to the peptidase M3 family.</text>
</comment>
<evidence type="ECO:0000256" key="2">
    <source>
        <dbReference type="ARBA" id="ARBA00022670"/>
    </source>
</evidence>
<evidence type="ECO:0000256" key="4">
    <source>
        <dbReference type="ARBA" id="ARBA00022801"/>
    </source>
</evidence>
<organism evidence="9 10">
    <name type="scientific">Paracoccus pacificus</name>
    <dbReference type="NCBI Taxonomy" id="1463598"/>
    <lineage>
        <taxon>Bacteria</taxon>
        <taxon>Pseudomonadati</taxon>
        <taxon>Pseudomonadota</taxon>
        <taxon>Alphaproteobacteria</taxon>
        <taxon>Rhodobacterales</taxon>
        <taxon>Paracoccaceae</taxon>
        <taxon>Paracoccus</taxon>
    </lineage>
</organism>
<dbReference type="InterPro" id="IPR045090">
    <property type="entry name" value="Pept_M3A_M3B"/>
</dbReference>
<evidence type="ECO:0000256" key="1">
    <source>
        <dbReference type="ARBA" id="ARBA00006040"/>
    </source>
</evidence>